<dbReference type="SUPFAM" id="SSF57903">
    <property type="entry name" value="FYVE/PHD zinc finger"/>
    <property type="match status" value="1"/>
</dbReference>
<keyword evidence="2" id="KW-1185">Reference proteome</keyword>
<gene>
    <name evidence="1" type="ORF">MCOR_19562</name>
</gene>
<evidence type="ECO:0000313" key="1">
    <source>
        <dbReference type="EMBL" id="CAC5383862.1"/>
    </source>
</evidence>
<name>A0A6J8BJI3_MYTCO</name>
<dbReference type="EMBL" id="CACVKT020003450">
    <property type="protein sequence ID" value="CAC5383862.1"/>
    <property type="molecule type" value="Genomic_DNA"/>
</dbReference>
<dbReference type="AlphaFoldDB" id="A0A6J8BJI3"/>
<organism evidence="1 2">
    <name type="scientific">Mytilus coruscus</name>
    <name type="common">Sea mussel</name>
    <dbReference type="NCBI Taxonomy" id="42192"/>
    <lineage>
        <taxon>Eukaryota</taxon>
        <taxon>Metazoa</taxon>
        <taxon>Spiralia</taxon>
        <taxon>Lophotrochozoa</taxon>
        <taxon>Mollusca</taxon>
        <taxon>Bivalvia</taxon>
        <taxon>Autobranchia</taxon>
        <taxon>Pteriomorphia</taxon>
        <taxon>Mytilida</taxon>
        <taxon>Mytiloidea</taxon>
        <taxon>Mytilidae</taxon>
        <taxon>Mytilinae</taxon>
        <taxon>Mytilus</taxon>
    </lineage>
</organism>
<dbReference type="InterPro" id="IPR011011">
    <property type="entry name" value="Znf_FYVE_PHD"/>
</dbReference>
<reference evidence="1 2" key="1">
    <citation type="submission" date="2020-06" db="EMBL/GenBank/DDBJ databases">
        <authorList>
            <person name="Li R."/>
            <person name="Bekaert M."/>
        </authorList>
    </citation>
    <scope>NUCLEOTIDE SEQUENCE [LARGE SCALE GENOMIC DNA]</scope>
    <source>
        <strain evidence="2">wild</strain>
    </source>
</reference>
<dbReference type="InterPro" id="IPR013083">
    <property type="entry name" value="Znf_RING/FYVE/PHD"/>
</dbReference>
<evidence type="ECO:0008006" key="3">
    <source>
        <dbReference type="Google" id="ProtNLM"/>
    </source>
</evidence>
<evidence type="ECO:0000313" key="2">
    <source>
        <dbReference type="Proteomes" id="UP000507470"/>
    </source>
</evidence>
<dbReference type="Proteomes" id="UP000507470">
    <property type="component" value="Unassembled WGS sequence"/>
</dbReference>
<dbReference type="Gene3D" id="3.30.40.10">
    <property type="entry name" value="Zinc/RING finger domain, C3HC4 (zinc finger)"/>
    <property type="match status" value="1"/>
</dbReference>
<accession>A0A6J8BJI3</accession>
<protein>
    <recommendedName>
        <fullName evidence="3">Zinc finger PHD-type domain-containing protein</fullName>
    </recommendedName>
</protein>
<proteinExistence type="predicted"/>
<sequence>MYFNSGYDDTSMSKRPTDFGHECPGYPCVVDSIDNDSFDTYDKSLLISLQTNPSPISIDETREIIKDDNSEKTSPKQLIIQVGKKSEEISDLGKDTCTKGTNLNIDIPTTATSNKVVNVGLDEKKGENLDKKKTNTSTNKTECTQMCNEIANCFMIQCDKCQRWTNYKCTKLPAYQLYMLENTSRKYTCKTCTNVPRNFSNKWEPSSNTEEKNNLLET</sequence>